<dbReference type="Proteomes" id="UP000229784">
    <property type="component" value="Unassembled WGS sequence"/>
</dbReference>
<dbReference type="GO" id="GO:0005737">
    <property type="term" value="C:cytoplasm"/>
    <property type="evidence" value="ECO:0007669"/>
    <property type="project" value="UniProtKB-SubCell"/>
</dbReference>
<dbReference type="EC" id="3.1.-.-" evidence="7"/>
<keyword evidence="4 7" id="KW-0255">Endonuclease</keyword>
<dbReference type="PANTHER" id="PTHR46986:SF1">
    <property type="entry name" value="ENDORIBONUCLEASE YBEY, CHLOROPLASTIC"/>
    <property type="match status" value="1"/>
</dbReference>
<dbReference type="PANTHER" id="PTHR46986">
    <property type="entry name" value="ENDORIBONUCLEASE YBEY, CHLOROPLASTIC"/>
    <property type="match status" value="1"/>
</dbReference>
<comment type="subcellular location">
    <subcellularLocation>
        <location evidence="7">Cytoplasm</location>
    </subcellularLocation>
</comment>
<keyword evidence="2 7" id="KW-0540">Nuclease</keyword>
<evidence type="ECO:0000256" key="5">
    <source>
        <dbReference type="ARBA" id="ARBA00022801"/>
    </source>
</evidence>
<keyword evidence="7" id="KW-0690">Ribosome biogenesis</keyword>
<keyword evidence="7" id="KW-0963">Cytoplasm</keyword>
<dbReference type="GO" id="GO:0004521">
    <property type="term" value="F:RNA endonuclease activity"/>
    <property type="evidence" value="ECO:0007669"/>
    <property type="project" value="UniProtKB-UniRule"/>
</dbReference>
<name>A0A2M6XUP8_9BACT</name>
<comment type="cofactor">
    <cofactor evidence="7">
        <name>Zn(2+)</name>
        <dbReference type="ChEBI" id="CHEBI:29105"/>
    </cofactor>
    <text evidence="7">Binds 1 zinc ion.</text>
</comment>
<comment type="caution">
    <text evidence="8">The sequence shown here is derived from an EMBL/GenBank/DDBJ whole genome shotgun (WGS) entry which is preliminary data.</text>
</comment>
<evidence type="ECO:0000313" key="9">
    <source>
        <dbReference type="Proteomes" id="UP000229784"/>
    </source>
</evidence>
<dbReference type="Gene3D" id="3.40.390.30">
    <property type="entry name" value="Metalloproteases ('zincins'), catalytic domain"/>
    <property type="match status" value="1"/>
</dbReference>
<organism evidence="8 9">
    <name type="scientific">bacterium (Candidatus Gribaldobacteria) CG08_land_8_20_14_0_20_39_15</name>
    <dbReference type="NCBI Taxonomy" id="2014273"/>
    <lineage>
        <taxon>Bacteria</taxon>
        <taxon>Candidatus Gribaldobacteria</taxon>
    </lineage>
</organism>
<feature type="binding site" evidence="7">
    <location>
        <position position="107"/>
    </location>
    <ligand>
        <name>Zn(2+)</name>
        <dbReference type="ChEBI" id="CHEBI:29105"/>
        <note>catalytic</note>
    </ligand>
</feature>
<keyword evidence="3 7" id="KW-0479">Metal-binding</keyword>
<accession>A0A2M6XUP8</accession>
<evidence type="ECO:0000256" key="7">
    <source>
        <dbReference type="HAMAP-Rule" id="MF_00009"/>
    </source>
</evidence>
<evidence type="ECO:0000256" key="4">
    <source>
        <dbReference type="ARBA" id="ARBA00022759"/>
    </source>
</evidence>
<proteinExistence type="inferred from homology"/>
<dbReference type="GO" id="GO:0006364">
    <property type="term" value="P:rRNA processing"/>
    <property type="evidence" value="ECO:0007669"/>
    <property type="project" value="UniProtKB-UniRule"/>
</dbReference>
<dbReference type="HAMAP" id="MF_00009">
    <property type="entry name" value="Endoribonucl_YbeY"/>
    <property type="match status" value="1"/>
</dbReference>
<evidence type="ECO:0000313" key="8">
    <source>
        <dbReference type="EMBL" id="PIU15811.1"/>
    </source>
</evidence>
<reference evidence="9" key="1">
    <citation type="submission" date="2017-09" db="EMBL/GenBank/DDBJ databases">
        <title>Depth-based differentiation of microbial function through sediment-hosted aquifers and enrichment of novel symbionts in the deep terrestrial subsurface.</title>
        <authorList>
            <person name="Probst A.J."/>
            <person name="Ladd B."/>
            <person name="Jarett J.K."/>
            <person name="Geller-Mcgrath D.E."/>
            <person name="Sieber C.M.K."/>
            <person name="Emerson J.B."/>
            <person name="Anantharaman K."/>
            <person name="Thomas B.C."/>
            <person name="Malmstrom R."/>
            <person name="Stieglmeier M."/>
            <person name="Klingl A."/>
            <person name="Woyke T."/>
            <person name="Ryan C.M."/>
            <person name="Banfield J.F."/>
        </authorList>
    </citation>
    <scope>NUCLEOTIDE SEQUENCE [LARGE SCALE GENOMIC DNA]</scope>
</reference>
<comment type="function">
    <text evidence="7">Single strand-specific metallo-endoribonuclease involved in late-stage 70S ribosome quality control and in maturation of the 3' terminus of the 16S rRNA.</text>
</comment>
<evidence type="ECO:0000256" key="1">
    <source>
        <dbReference type="ARBA" id="ARBA00010875"/>
    </source>
</evidence>
<comment type="similarity">
    <text evidence="1 7">Belongs to the endoribonuclease YbeY family.</text>
</comment>
<dbReference type="GO" id="GO:0008270">
    <property type="term" value="F:zinc ion binding"/>
    <property type="evidence" value="ECO:0007669"/>
    <property type="project" value="UniProtKB-UniRule"/>
</dbReference>
<dbReference type="EMBL" id="PEXQ01000031">
    <property type="protein sequence ID" value="PIU15811.1"/>
    <property type="molecule type" value="Genomic_DNA"/>
</dbReference>
<keyword evidence="7" id="KW-0698">rRNA processing</keyword>
<dbReference type="Pfam" id="PF02130">
    <property type="entry name" value="YbeY"/>
    <property type="match status" value="1"/>
</dbReference>
<gene>
    <name evidence="7 8" type="primary">ybeY</name>
    <name evidence="8" type="ORF">COT20_01260</name>
</gene>
<keyword evidence="6 7" id="KW-0862">Zinc</keyword>
<feature type="binding site" evidence="7">
    <location>
        <position position="101"/>
    </location>
    <ligand>
        <name>Zn(2+)</name>
        <dbReference type="ChEBI" id="CHEBI:29105"/>
        <note>catalytic</note>
    </ligand>
</feature>
<evidence type="ECO:0000256" key="3">
    <source>
        <dbReference type="ARBA" id="ARBA00022723"/>
    </source>
</evidence>
<feature type="binding site" evidence="7">
    <location>
        <position position="97"/>
    </location>
    <ligand>
        <name>Zn(2+)</name>
        <dbReference type="ChEBI" id="CHEBI:29105"/>
        <note>catalytic</note>
    </ligand>
</feature>
<evidence type="ECO:0000256" key="6">
    <source>
        <dbReference type="ARBA" id="ARBA00022833"/>
    </source>
</evidence>
<dbReference type="NCBIfam" id="TIGR00043">
    <property type="entry name" value="rRNA maturation RNase YbeY"/>
    <property type="match status" value="1"/>
</dbReference>
<dbReference type="GO" id="GO:0004222">
    <property type="term" value="F:metalloendopeptidase activity"/>
    <property type="evidence" value="ECO:0007669"/>
    <property type="project" value="InterPro"/>
</dbReference>
<dbReference type="InterPro" id="IPR023091">
    <property type="entry name" value="MetalPrtase_cat_dom_sf_prd"/>
</dbReference>
<sequence>MIEITNLTKQKINQDLLVKKVKQVLQSEKAKNQNISICLVSCAKIKELNKRFRNKNKATDVLTFPELDILICPNVVKENARRQGLAFERELCRVVIHGVLHFLGYDHDKSEKEAEEMRRKEERYFRKVAF</sequence>
<keyword evidence="5 7" id="KW-0378">Hydrolase</keyword>
<dbReference type="AlphaFoldDB" id="A0A2M6XUP8"/>
<dbReference type="InterPro" id="IPR002036">
    <property type="entry name" value="YbeY"/>
</dbReference>
<dbReference type="SUPFAM" id="SSF55486">
    <property type="entry name" value="Metalloproteases ('zincins'), catalytic domain"/>
    <property type="match status" value="1"/>
</dbReference>
<protein>
    <recommendedName>
        <fullName evidence="7">Endoribonuclease YbeY</fullName>
        <ecNumber evidence="7">3.1.-.-</ecNumber>
    </recommendedName>
</protein>
<evidence type="ECO:0000256" key="2">
    <source>
        <dbReference type="ARBA" id="ARBA00022722"/>
    </source>
</evidence>